<keyword evidence="1" id="KW-1133">Transmembrane helix</keyword>
<evidence type="ECO:0000313" key="4">
    <source>
        <dbReference type="Proteomes" id="UP000555756"/>
    </source>
</evidence>
<feature type="transmembrane region" description="Helical" evidence="1">
    <location>
        <begin position="20"/>
        <end position="37"/>
    </location>
</feature>
<dbReference type="CDD" id="cd01610">
    <property type="entry name" value="PAP2_like"/>
    <property type="match status" value="1"/>
</dbReference>
<keyword evidence="1" id="KW-0472">Membrane</keyword>
<dbReference type="SMART" id="SM00014">
    <property type="entry name" value="acidPPc"/>
    <property type="match status" value="1"/>
</dbReference>
<feature type="transmembrane region" description="Helical" evidence="1">
    <location>
        <begin position="71"/>
        <end position="88"/>
    </location>
</feature>
<evidence type="ECO:0000313" key="3">
    <source>
        <dbReference type="EMBL" id="MBB2191025.1"/>
    </source>
</evidence>
<accession>A0A7W4PEW4</accession>
<dbReference type="InterPro" id="IPR036938">
    <property type="entry name" value="PAP2/HPO_sf"/>
</dbReference>
<name>A0A7W4PEW4_9PROT</name>
<dbReference type="Gene3D" id="1.20.144.10">
    <property type="entry name" value="Phosphatidic acid phosphatase type 2/haloperoxidase"/>
    <property type="match status" value="1"/>
</dbReference>
<dbReference type="PANTHER" id="PTHR14969:SF13">
    <property type="entry name" value="AT30094P"/>
    <property type="match status" value="1"/>
</dbReference>
<feature type="domain" description="Phosphatidic acid phosphatase type 2/haloperoxidase" evidence="2">
    <location>
        <begin position="98"/>
        <end position="212"/>
    </location>
</feature>
<protein>
    <submittedName>
        <fullName evidence="3">Phosphatase PAP2 family protein</fullName>
    </submittedName>
</protein>
<organism evidence="3 4">
    <name type="scientific">Gluconacetobacter azotocaptans</name>
    <dbReference type="NCBI Taxonomy" id="142834"/>
    <lineage>
        <taxon>Bacteria</taxon>
        <taxon>Pseudomonadati</taxon>
        <taxon>Pseudomonadota</taxon>
        <taxon>Alphaproteobacteria</taxon>
        <taxon>Acetobacterales</taxon>
        <taxon>Acetobacteraceae</taxon>
        <taxon>Gluconacetobacter</taxon>
    </lineage>
</organism>
<dbReference type="EMBL" id="JABEQF010000011">
    <property type="protein sequence ID" value="MBB2191025.1"/>
    <property type="molecule type" value="Genomic_DNA"/>
</dbReference>
<gene>
    <name evidence="3" type="ORF">HLH34_13820</name>
</gene>
<sequence length="269" mass="29517">MSTFSVKKPEYSYIDGHGKIIIFPMFIFLLMSTLSLSGTHGPDYAIMHLLSLISGRSALLDHAIFGLTKDMFSSVILLSLVVYAWFGTNRSDRRAGILVGTVMSFFAGVVSRILQLSLPTHLRPLYDADLHFKSPSGLDSGALNHWSSFPSDHAAVVFGLACTIYYADIRIGRLAFALVTLLSASRVYLGVHFPSDVIAGASLGIAVVMATQQFRTSSMVRQLMAKEETNSALFYSLAFYFCFGVATLFNDYRSALSEFAKQLHAHITG</sequence>
<reference evidence="3 4" key="1">
    <citation type="submission" date="2020-04" db="EMBL/GenBank/DDBJ databases">
        <title>Description of novel Gluconacetobacter.</title>
        <authorList>
            <person name="Sombolestani A."/>
        </authorList>
    </citation>
    <scope>NUCLEOTIDE SEQUENCE [LARGE SCALE GENOMIC DNA]</scope>
    <source>
        <strain evidence="3 4">LMG 21311</strain>
    </source>
</reference>
<dbReference type="AlphaFoldDB" id="A0A7W4PEW4"/>
<evidence type="ECO:0000259" key="2">
    <source>
        <dbReference type="SMART" id="SM00014"/>
    </source>
</evidence>
<feature type="transmembrane region" description="Helical" evidence="1">
    <location>
        <begin position="232"/>
        <end position="249"/>
    </location>
</feature>
<dbReference type="SUPFAM" id="SSF48317">
    <property type="entry name" value="Acid phosphatase/Vanadium-dependent haloperoxidase"/>
    <property type="match status" value="1"/>
</dbReference>
<evidence type="ECO:0000256" key="1">
    <source>
        <dbReference type="SAM" id="Phobius"/>
    </source>
</evidence>
<keyword evidence="4" id="KW-1185">Reference proteome</keyword>
<dbReference type="RefSeq" id="WP_183120157.1">
    <property type="nucleotide sequence ID" value="NZ_JABEQF010000011.1"/>
</dbReference>
<dbReference type="Proteomes" id="UP000555756">
    <property type="component" value="Unassembled WGS sequence"/>
</dbReference>
<dbReference type="PANTHER" id="PTHR14969">
    <property type="entry name" value="SPHINGOSINE-1-PHOSPHATE PHOSPHOHYDROLASE"/>
    <property type="match status" value="1"/>
</dbReference>
<proteinExistence type="predicted"/>
<comment type="caution">
    <text evidence="3">The sequence shown here is derived from an EMBL/GenBank/DDBJ whole genome shotgun (WGS) entry which is preliminary data.</text>
</comment>
<dbReference type="Pfam" id="PF01569">
    <property type="entry name" value="PAP2"/>
    <property type="match status" value="1"/>
</dbReference>
<dbReference type="InterPro" id="IPR000326">
    <property type="entry name" value="PAP2/HPO"/>
</dbReference>
<keyword evidence="1" id="KW-0812">Transmembrane</keyword>
<feature type="transmembrane region" description="Helical" evidence="1">
    <location>
        <begin position="197"/>
        <end position="212"/>
    </location>
</feature>
<feature type="transmembrane region" description="Helical" evidence="1">
    <location>
        <begin position="95"/>
        <end position="114"/>
    </location>
</feature>